<dbReference type="EMBL" id="AP015034">
    <property type="protein sequence ID" value="BAT75074.1"/>
    <property type="molecule type" value="Genomic_DNA"/>
</dbReference>
<keyword evidence="2" id="KW-1185">Reference proteome</keyword>
<accession>A0A0S3R369</accession>
<proteinExistence type="predicted"/>
<dbReference type="Proteomes" id="UP000291084">
    <property type="component" value="Chromosome 1"/>
</dbReference>
<reference evidence="1 2" key="1">
    <citation type="journal article" date="2015" name="Sci. Rep.">
        <title>The power of single molecule real-time sequencing technology in the de novo assembly of a eukaryotic genome.</title>
        <authorList>
            <person name="Sakai H."/>
            <person name="Naito K."/>
            <person name="Ogiso-Tanaka E."/>
            <person name="Takahashi Y."/>
            <person name="Iseki K."/>
            <person name="Muto C."/>
            <person name="Satou K."/>
            <person name="Teruya K."/>
            <person name="Shiroma A."/>
            <person name="Shimoji M."/>
            <person name="Hirano T."/>
            <person name="Itoh T."/>
            <person name="Kaga A."/>
            <person name="Tomooka N."/>
        </authorList>
    </citation>
    <scope>NUCLEOTIDE SEQUENCE [LARGE SCALE GENOMIC DNA]</scope>
    <source>
        <strain evidence="2">cv. Shumari</strain>
    </source>
</reference>
<organism evidence="1 2">
    <name type="scientific">Vigna angularis var. angularis</name>
    <dbReference type="NCBI Taxonomy" id="157739"/>
    <lineage>
        <taxon>Eukaryota</taxon>
        <taxon>Viridiplantae</taxon>
        <taxon>Streptophyta</taxon>
        <taxon>Embryophyta</taxon>
        <taxon>Tracheophyta</taxon>
        <taxon>Spermatophyta</taxon>
        <taxon>Magnoliopsida</taxon>
        <taxon>eudicotyledons</taxon>
        <taxon>Gunneridae</taxon>
        <taxon>Pentapetalae</taxon>
        <taxon>rosids</taxon>
        <taxon>fabids</taxon>
        <taxon>Fabales</taxon>
        <taxon>Fabaceae</taxon>
        <taxon>Papilionoideae</taxon>
        <taxon>50 kb inversion clade</taxon>
        <taxon>NPAAA clade</taxon>
        <taxon>indigoferoid/millettioid clade</taxon>
        <taxon>Phaseoleae</taxon>
        <taxon>Vigna</taxon>
    </lineage>
</organism>
<name>A0A0S3R369_PHAAN</name>
<evidence type="ECO:0000313" key="2">
    <source>
        <dbReference type="Proteomes" id="UP000291084"/>
    </source>
</evidence>
<gene>
    <name evidence="1" type="primary">Vigan.01G287600</name>
    <name evidence="1" type="ORF">VIGAN_01287600</name>
</gene>
<sequence>MKDVTFSFCLHHLSNTLPLNLLQQLLVIPTPILQQISLSNTNQLSFRGQLPQIRILSRVQQRVVGSCRGRASETPQIIHHGNLVELLDLRTDSLHAPKIRMNQHNPLEVDTRKAVDSDA</sequence>
<dbReference type="AlphaFoldDB" id="A0A0S3R369"/>
<protein>
    <submittedName>
        <fullName evidence="1">Uncharacterized protein</fullName>
    </submittedName>
</protein>
<evidence type="ECO:0000313" key="1">
    <source>
        <dbReference type="EMBL" id="BAT75074.1"/>
    </source>
</evidence>